<dbReference type="Proteomes" id="UP000319663">
    <property type="component" value="Unassembled WGS sequence"/>
</dbReference>
<comment type="similarity">
    <text evidence="1">Belongs to the universal ribosomal protein uL24 family.</text>
</comment>
<comment type="caution">
    <text evidence="4">The sequence shown here is derived from an EMBL/GenBank/DDBJ whole genome shotgun (WGS) entry which is preliminary data.</text>
</comment>
<dbReference type="Gene3D" id="2.30.30.30">
    <property type="match status" value="1"/>
</dbReference>
<proteinExistence type="inferred from homology"/>
<dbReference type="SUPFAM" id="SSF50104">
    <property type="entry name" value="Translation proteins SH3-like domain"/>
    <property type="match status" value="1"/>
</dbReference>
<dbReference type="STRING" id="5098.A0A507QKH3"/>
<evidence type="ECO:0000256" key="2">
    <source>
        <dbReference type="ARBA" id="ARBA00022980"/>
    </source>
</evidence>
<evidence type="ECO:0000256" key="3">
    <source>
        <dbReference type="ARBA" id="ARBA00023274"/>
    </source>
</evidence>
<protein>
    <recommendedName>
        <fullName evidence="6">KOW domain-containing protein</fullName>
    </recommendedName>
</protein>
<dbReference type="GO" id="GO:0003735">
    <property type="term" value="F:structural constituent of ribosome"/>
    <property type="evidence" value="ECO:0007669"/>
    <property type="project" value="InterPro"/>
</dbReference>
<dbReference type="CDD" id="cd06089">
    <property type="entry name" value="KOW_RPL26"/>
    <property type="match status" value="1"/>
</dbReference>
<dbReference type="EMBL" id="VIFY01000248">
    <property type="protein sequence ID" value="TQB68131.1"/>
    <property type="molecule type" value="Genomic_DNA"/>
</dbReference>
<dbReference type="PANTHER" id="PTHR12903">
    <property type="entry name" value="MITOCHONDRIAL RIBOSOMAL PROTEIN L24"/>
    <property type="match status" value="1"/>
</dbReference>
<accession>A0A507QKH3</accession>
<dbReference type="Pfam" id="PF22682">
    <property type="entry name" value="Ribosomal_uL24m-like"/>
    <property type="match status" value="1"/>
</dbReference>
<reference evidence="4 5" key="1">
    <citation type="submission" date="2019-06" db="EMBL/GenBank/DDBJ databases">
        <title>Wine fermentation using esterase from Monascus purpureus.</title>
        <authorList>
            <person name="Geng C."/>
            <person name="Zhang Y."/>
        </authorList>
    </citation>
    <scope>NUCLEOTIDE SEQUENCE [LARGE SCALE GENOMIC DNA]</scope>
    <source>
        <strain evidence="4">HQ1</strain>
    </source>
</reference>
<keyword evidence="3" id="KW-0687">Ribonucleoprotein</keyword>
<dbReference type="GO" id="GO:0006412">
    <property type="term" value="P:translation"/>
    <property type="evidence" value="ECO:0007669"/>
    <property type="project" value="InterPro"/>
</dbReference>
<name>A0A507QKH3_MONPU</name>
<dbReference type="InterPro" id="IPR003256">
    <property type="entry name" value="Ribosomal_uL24"/>
</dbReference>
<dbReference type="GO" id="GO:1990904">
    <property type="term" value="C:ribonucleoprotein complex"/>
    <property type="evidence" value="ECO:0007669"/>
    <property type="project" value="UniProtKB-KW"/>
</dbReference>
<dbReference type="InterPro" id="IPR014722">
    <property type="entry name" value="Rib_uL2_dom2"/>
</dbReference>
<dbReference type="GO" id="GO:0003723">
    <property type="term" value="F:RNA binding"/>
    <property type="evidence" value="ECO:0007669"/>
    <property type="project" value="InterPro"/>
</dbReference>
<sequence>MPGGPHPRDRYQCNFAADANFFRTLLQPASSAIVGSAQTHTMQKVIRRTALARNQAKRKAIRAEKKEQREEWLTVSRQRASFDRIQHDIVRAERERRREDWMRGPLAPRRDVGTEAKQYGALPATVLSQPPIPKHLRRRYFNIHPGDRVCVMKGKDKGKIDEVVRVNMETETVTLKTLNRANIYFPDFYMKAYKAPGNIQILPLPIPVDDVRLVVPLDDPDTGSSRDVIVEHVYGGEPIMEREWGTSTPKHTRYISGLDIEIPWPRSQTLKQDDQVWDTLRMEVETPTWQPSLLEAPFPPSVMDEVRNKYSKYRTRHDPEWVEAKTLEDLRQEYLQSRTLLTPRGEFSMMMRAKKEEERKSSRDADGNLIMSPRTVGFIERFMKQNVKEES</sequence>
<organism evidence="4 5">
    <name type="scientific">Monascus purpureus</name>
    <name type="common">Red mold</name>
    <name type="synonym">Monascus anka</name>
    <dbReference type="NCBI Taxonomy" id="5098"/>
    <lineage>
        <taxon>Eukaryota</taxon>
        <taxon>Fungi</taxon>
        <taxon>Dikarya</taxon>
        <taxon>Ascomycota</taxon>
        <taxon>Pezizomycotina</taxon>
        <taxon>Eurotiomycetes</taxon>
        <taxon>Eurotiomycetidae</taxon>
        <taxon>Eurotiales</taxon>
        <taxon>Aspergillaceae</taxon>
        <taxon>Monascus</taxon>
    </lineage>
</organism>
<dbReference type="AlphaFoldDB" id="A0A507QKH3"/>
<evidence type="ECO:0000256" key="1">
    <source>
        <dbReference type="ARBA" id="ARBA00010618"/>
    </source>
</evidence>
<dbReference type="GO" id="GO:0005840">
    <property type="term" value="C:ribosome"/>
    <property type="evidence" value="ECO:0007669"/>
    <property type="project" value="UniProtKB-KW"/>
</dbReference>
<dbReference type="InterPro" id="IPR008991">
    <property type="entry name" value="Translation_prot_SH3-like_sf"/>
</dbReference>
<evidence type="ECO:0000313" key="5">
    <source>
        <dbReference type="Proteomes" id="UP000319663"/>
    </source>
</evidence>
<keyword evidence="2" id="KW-0689">Ribosomal protein</keyword>
<dbReference type="InterPro" id="IPR041988">
    <property type="entry name" value="Ribosomal_uL24_KOW"/>
</dbReference>
<gene>
    <name evidence="4" type="ORF">MPDQ_003931</name>
</gene>
<evidence type="ECO:0000313" key="4">
    <source>
        <dbReference type="EMBL" id="TQB68131.1"/>
    </source>
</evidence>
<evidence type="ECO:0008006" key="6">
    <source>
        <dbReference type="Google" id="ProtNLM"/>
    </source>
</evidence>
<keyword evidence="5" id="KW-1185">Reference proteome</keyword>